<dbReference type="InterPro" id="IPR007197">
    <property type="entry name" value="rSAM"/>
</dbReference>
<evidence type="ECO:0000256" key="8">
    <source>
        <dbReference type="ARBA" id="ARBA00023004"/>
    </source>
</evidence>
<comment type="function">
    <text evidence="1 11">Catalyzes the methylthiolation of N6-threonylcarbamoyladenosine (t(6)A), leading to the formation of 2-methylthio-N6-threonylcarbamoyladenosine (ms(2)t(6)A) at position 37 in tRNAs that read codons beginning with adenine.</text>
</comment>
<comment type="cofactor">
    <cofactor evidence="11">
        <name>[4Fe-4S] cluster</name>
        <dbReference type="ChEBI" id="CHEBI:49883"/>
    </cofactor>
    <text evidence="11">Binds 1 or 2 [4Fe-4S] cluster. One cluster is coordinated with 3 cysteines and an exchangeable S-adenosyl-L-methionine.</text>
</comment>
<dbReference type="NCBIfam" id="TIGR01578">
    <property type="entry name" value="MiaB-like-B"/>
    <property type="match status" value="1"/>
</dbReference>
<sequence>MKNVYIETYGCALNKADTFIMETLLEKEGYKFVEKPEDADIIILNTCVVRLETEERMKQRIKELNKFSSNKKFIVAGCMSSAEPATVLSIAPNASLVGPQAVERILEVIKSSERKIILDGDKASVTPRLFEGKIAIIPLADGCAGNCSFCITKLARRKLRSYPLREIVESAKYAVLNGAKEIELTGQDTAAYGLDLGGTIRLPDVVSKVAEIDGDFMIRIGMMTPEQAMRILDDLIEVLKNPKVYKFIHLPVQSGDDRVLKLMNRKYTVDEYRQIVTEIRNKIPFVNITTDIIIGHPGEDEEAFNNTILLMKELRFERVHLAMYSIRPNTKSASLPQIPDSIKKKRMHIANKVYEDVAYSVHNEYVGTISRVITTELGRKGSVIGRTINYIPVVIKNENAQLGKWYNVKITEASFYDLRGVLV</sequence>
<dbReference type="PROSITE" id="PS51449">
    <property type="entry name" value="MTTASE_N"/>
    <property type="match status" value="1"/>
</dbReference>
<dbReference type="Gene3D" id="3.80.30.20">
    <property type="entry name" value="tm_1862 like domain"/>
    <property type="match status" value="1"/>
</dbReference>
<evidence type="ECO:0000259" key="14">
    <source>
        <dbReference type="PROSITE" id="PS51918"/>
    </source>
</evidence>
<proteinExistence type="inferred from homology"/>
<dbReference type="SFLD" id="SFLDS00029">
    <property type="entry name" value="Radical_SAM"/>
    <property type="match status" value="1"/>
</dbReference>
<dbReference type="NCBIfam" id="TIGR00089">
    <property type="entry name" value="MiaB/RimO family radical SAM methylthiotransferase"/>
    <property type="match status" value="1"/>
</dbReference>
<dbReference type="Pfam" id="PF01938">
    <property type="entry name" value="TRAM"/>
    <property type="match status" value="1"/>
</dbReference>
<dbReference type="InterPro" id="IPR023404">
    <property type="entry name" value="rSAM_horseshoe"/>
</dbReference>
<dbReference type="InterPro" id="IPR058240">
    <property type="entry name" value="rSAM_sf"/>
</dbReference>
<feature type="domain" description="TRAM" evidence="12">
    <location>
        <begin position="363"/>
        <end position="423"/>
    </location>
</feature>
<dbReference type="SFLD" id="SFLDG01061">
    <property type="entry name" value="methylthiotransferase"/>
    <property type="match status" value="1"/>
</dbReference>
<keyword evidence="8 11" id="KW-0408">Iron</keyword>
<keyword evidence="3 11" id="KW-0004">4Fe-4S</keyword>
<dbReference type="PROSITE" id="PS51918">
    <property type="entry name" value="RADICAL_SAM"/>
    <property type="match status" value="1"/>
</dbReference>
<dbReference type="CDD" id="cd01335">
    <property type="entry name" value="Radical_SAM"/>
    <property type="match status" value="1"/>
</dbReference>
<accession>A0AAQ4CSW5</accession>
<dbReference type="Proteomes" id="UP001319921">
    <property type="component" value="Chromosome"/>
</dbReference>
<keyword evidence="16" id="KW-1185">Reference proteome</keyword>
<dbReference type="GO" id="GO:0035598">
    <property type="term" value="F:tRNA (N(6)-L-threonylcarbamoyladenosine(37)-C(2))-methylthiotransferase activity"/>
    <property type="evidence" value="ECO:0007669"/>
    <property type="project" value="UniProtKB-UniRule"/>
</dbReference>
<dbReference type="FunFam" id="3.40.50.12160:FF:000003">
    <property type="entry name" value="CDK5 regulatory subunit-associated protein 1"/>
    <property type="match status" value="1"/>
</dbReference>
<evidence type="ECO:0000256" key="5">
    <source>
        <dbReference type="ARBA" id="ARBA00022691"/>
    </source>
</evidence>
<dbReference type="InterPro" id="IPR002792">
    <property type="entry name" value="TRAM_dom"/>
</dbReference>
<dbReference type="SUPFAM" id="SSF102114">
    <property type="entry name" value="Radical SAM enzymes"/>
    <property type="match status" value="1"/>
</dbReference>
<keyword evidence="4 11" id="KW-0808">Transferase</keyword>
<evidence type="ECO:0000313" key="15">
    <source>
        <dbReference type="EMBL" id="BDB98896.1"/>
    </source>
</evidence>
<evidence type="ECO:0000256" key="7">
    <source>
        <dbReference type="ARBA" id="ARBA00022723"/>
    </source>
</evidence>
<dbReference type="GO" id="GO:0046872">
    <property type="term" value="F:metal ion binding"/>
    <property type="evidence" value="ECO:0007669"/>
    <property type="project" value="UniProtKB-UniRule"/>
</dbReference>
<dbReference type="Gene3D" id="3.40.50.12160">
    <property type="entry name" value="Methylthiotransferase, N-terminal domain"/>
    <property type="match status" value="1"/>
</dbReference>
<keyword evidence="6 11" id="KW-0819">tRNA processing</keyword>
<evidence type="ECO:0000256" key="11">
    <source>
        <dbReference type="RuleBase" id="RU368081"/>
    </source>
</evidence>
<dbReference type="Pfam" id="PF04055">
    <property type="entry name" value="Radical_SAM"/>
    <property type="match status" value="1"/>
</dbReference>
<keyword evidence="7 11" id="KW-0479">Metal-binding</keyword>
<dbReference type="InterPro" id="IPR013848">
    <property type="entry name" value="Methylthiotransferase_N"/>
</dbReference>
<protein>
    <recommendedName>
        <fullName evidence="11">tRNA-t(6)A37 methylthiotransferase</fullName>
        <ecNumber evidence="11">2.8.4.5</ecNumber>
    </recommendedName>
</protein>
<feature type="domain" description="Radical SAM core" evidence="14">
    <location>
        <begin position="129"/>
        <end position="360"/>
    </location>
</feature>
<comment type="catalytic activity">
    <reaction evidence="10 11">
        <text>N(6)-L-threonylcarbamoyladenosine(37) in tRNA + (sulfur carrier)-SH + AH2 + 2 S-adenosyl-L-methionine = 2-methylsulfanyl-N(6)-L-threonylcarbamoyladenosine(37) in tRNA + (sulfur carrier)-H + 5'-deoxyadenosine + L-methionine + A + S-adenosyl-L-homocysteine + 2 H(+)</text>
        <dbReference type="Rhea" id="RHEA:37075"/>
        <dbReference type="Rhea" id="RHEA-COMP:10163"/>
        <dbReference type="Rhea" id="RHEA-COMP:11092"/>
        <dbReference type="Rhea" id="RHEA-COMP:14737"/>
        <dbReference type="Rhea" id="RHEA-COMP:14739"/>
        <dbReference type="ChEBI" id="CHEBI:13193"/>
        <dbReference type="ChEBI" id="CHEBI:15378"/>
        <dbReference type="ChEBI" id="CHEBI:17319"/>
        <dbReference type="ChEBI" id="CHEBI:17499"/>
        <dbReference type="ChEBI" id="CHEBI:29917"/>
        <dbReference type="ChEBI" id="CHEBI:57844"/>
        <dbReference type="ChEBI" id="CHEBI:57856"/>
        <dbReference type="ChEBI" id="CHEBI:59789"/>
        <dbReference type="ChEBI" id="CHEBI:64428"/>
        <dbReference type="ChEBI" id="CHEBI:74418"/>
        <dbReference type="ChEBI" id="CHEBI:74420"/>
        <dbReference type="EC" id="2.8.4.5"/>
    </reaction>
</comment>
<keyword evidence="5 11" id="KW-0949">S-adenosyl-L-methionine</keyword>
<dbReference type="InterPro" id="IPR038135">
    <property type="entry name" value="Methylthiotransferase_N_sf"/>
</dbReference>
<dbReference type="PANTHER" id="PTHR11918">
    <property type="entry name" value="RADICAL SAM PROTEINS"/>
    <property type="match status" value="1"/>
</dbReference>
<evidence type="ECO:0000256" key="10">
    <source>
        <dbReference type="ARBA" id="ARBA00051661"/>
    </source>
</evidence>
<dbReference type="FunFam" id="3.80.30.20:FF:000002">
    <property type="entry name" value="threonylcarbamoyladenosine tRNA methylthiotransferase isoform X2"/>
    <property type="match status" value="1"/>
</dbReference>
<dbReference type="GeneID" id="68866643"/>
<dbReference type="PANTHER" id="PTHR11918:SF45">
    <property type="entry name" value="THREONYLCARBAMOYLADENOSINE TRNA METHYLTHIOTRANSFERASE"/>
    <property type="match status" value="1"/>
</dbReference>
<keyword evidence="9 11" id="KW-0411">Iron-sulfur</keyword>
<gene>
    <name evidence="15" type="ORF">SACC_19130</name>
</gene>
<evidence type="ECO:0000256" key="4">
    <source>
        <dbReference type="ARBA" id="ARBA00022679"/>
    </source>
</evidence>
<reference evidence="15 16" key="1">
    <citation type="journal article" date="2022" name="Microbiol. Resour. Announc.">
        <title>Complete Genome Sequence of the Hyperthermophilic and Acidophilic Archaeon Saccharolobus caldissimus Strain HS-3T.</title>
        <authorList>
            <person name="Sakai H.D."/>
            <person name="Kurosawa N."/>
        </authorList>
    </citation>
    <scope>NUCLEOTIDE SEQUENCE [LARGE SCALE GENOMIC DNA]</scope>
    <source>
        <strain evidence="15 16">JCM32116</strain>
    </source>
</reference>
<name>A0AAQ4CSW5_9CREN</name>
<evidence type="ECO:0000256" key="9">
    <source>
        <dbReference type="ARBA" id="ARBA00023014"/>
    </source>
</evidence>
<dbReference type="GO" id="GO:0051539">
    <property type="term" value="F:4 iron, 4 sulfur cluster binding"/>
    <property type="evidence" value="ECO:0007669"/>
    <property type="project" value="UniProtKB-UniRule"/>
</dbReference>
<evidence type="ECO:0000256" key="3">
    <source>
        <dbReference type="ARBA" id="ARBA00022485"/>
    </source>
</evidence>
<evidence type="ECO:0000259" key="12">
    <source>
        <dbReference type="PROSITE" id="PS50926"/>
    </source>
</evidence>
<dbReference type="EC" id="2.8.4.5" evidence="11"/>
<feature type="domain" description="MTTase N-terminal" evidence="13">
    <location>
        <begin position="2"/>
        <end position="114"/>
    </location>
</feature>
<dbReference type="InterPro" id="IPR005839">
    <property type="entry name" value="Methylthiotransferase"/>
</dbReference>
<dbReference type="PROSITE" id="PS50926">
    <property type="entry name" value="TRAM"/>
    <property type="match status" value="1"/>
</dbReference>
<evidence type="ECO:0000313" key="16">
    <source>
        <dbReference type="Proteomes" id="UP001319921"/>
    </source>
</evidence>
<dbReference type="InterPro" id="IPR006638">
    <property type="entry name" value="Elp3/MiaA/NifB-like_rSAM"/>
</dbReference>
<dbReference type="KEGG" id="scas:SACC_19130"/>
<dbReference type="InterPro" id="IPR006466">
    <property type="entry name" value="MiaB-like_arc_euk"/>
</dbReference>
<dbReference type="Pfam" id="PF00919">
    <property type="entry name" value="UPF0004"/>
    <property type="match status" value="1"/>
</dbReference>
<dbReference type="AlphaFoldDB" id="A0AAQ4CSW5"/>
<dbReference type="SFLD" id="SFLDG01082">
    <property type="entry name" value="B12-binding_domain_containing"/>
    <property type="match status" value="1"/>
</dbReference>
<evidence type="ECO:0000256" key="2">
    <source>
        <dbReference type="ARBA" id="ARBA00008616"/>
    </source>
</evidence>
<evidence type="ECO:0000259" key="13">
    <source>
        <dbReference type="PROSITE" id="PS51449"/>
    </source>
</evidence>
<evidence type="ECO:0000256" key="6">
    <source>
        <dbReference type="ARBA" id="ARBA00022694"/>
    </source>
</evidence>
<evidence type="ECO:0000256" key="1">
    <source>
        <dbReference type="ARBA" id="ARBA00002399"/>
    </source>
</evidence>
<dbReference type="RefSeq" id="WP_229569258.1">
    <property type="nucleotide sequence ID" value="NZ_AP025226.1"/>
</dbReference>
<organism evidence="15 16">
    <name type="scientific">Saccharolobus caldissimus</name>
    <dbReference type="NCBI Taxonomy" id="1702097"/>
    <lineage>
        <taxon>Archaea</taxon>
        <taxon>Thermoproteota</taxon>
        <taxon>Thermoprotei</taxon>
        <taxon>Sulfolobales</taxon>
        <taxon>Sulfolobaceae</taxon>
        <taxon>Saccharolobus</taxon>
    </lineage>
</organism>
<comment type="similarity">
    <text evidence="2 11">Belongs to the methylthiotransferase family. CDKAL1 subfamily.</text>
</comment>
<dbReference type="SMART" id="SM00729">
    <property type="entry name" value="Elp3"/>
    <property type="match status" value="1"/>
</dbReference>
<dbReference type="EMBL" id="AP025226">
    <property type="protein sequence ID" value="BDB98896.1"/>
    <property type="molecule type" value="Genomic_DNA"/>
</dbReference>